<dbReference type="Pfam" id="PF21722">
    <property type="entry name" value="Gly_rich_2"/>
    <property type="match status" value="1"/>
</dbReference>
<dbReference type="KEGG" id="vg:64946622"/>
<reference evidence="3 4" key="1">
    <citation type="submission" date="2016-11" db="EMBL/GenBank/DDBJ databases">
        <authorList>
            <person name="Rush R.E."/>
            <person name="Stoner T.H."/>
            <person name="Bowman C.A."/>
            <person name="Russell D.A."/>
            <person name="Pope W.H."/>
            <person name="Jacobs-Sera D."/>
            <person name="Hatfull G.F."/>
        </authorList>
    </citation>
    <scope>NUCLEOTIDE SEQUENCE [LARGE SCALE GENOMIC DNA]</scope>
</reference>
<evidence type="ECO:0000259" key="2">
    <source>
        <dbReference type="Pfam" id="PF21722"/>
    </source>
</evidence>
<gene>
    <name evidence="3" type="primary">5</name>
    <name evidence="3" type="ORF">SEA_CAMPERDOWNII_5</name>
</gene>
<proteinExistence type="predicted"/>
<evidence type="ECO:0000313" key="4">
    <source>
        <dbReference type="Proteomes" id="UP000224171"/>
    </source>
</evidence>
<dbReference type="GeneID" id="64946622"/>
<organism evidence="3 4">
    <name type="scientific">Mycobacterium phage Camperdownii</name>
    <dbReference type="NCBI Taxonomy" id="1927024"/>
    <lineage>
        <taxon>Viruses</taxon>
        <taxon>Duplodnaviria</taxon>
        <taxon>Heunggongvirae</taxon>
        <taxon>Uroviricota</taxon>
        <taxon>Caudoviricetes</taxon>
        <taxon>Backyardiganvirus</taxon>
        <taxon>Backyardiganvirus camperdownii</taxon>
    </lineage>
</organism>
<feature type="region of interest" description="Disordered" evidence="1">
    <location>
        <begin position="182"/>
        <end position="202"/>
    </location>
</feature>
<dbReference type="RefSeq" id="YP_010062821.1">
    <property type="nucleotide sequence ID" value="NC_054799.1"/>
</dbReference>
<feature type="domain" description="Glycine-rich" evidence="2">
    <location>
        <begin position="42"/>
        <end position="223"/>
    </location>
</feature>
<evidence type="ECO:0000256" key="1">
    <source>
        <dbReference type="SAM" id="MobiDB-lite"/>
    </source>
</evidence>
<feature type="region of interest" description="Disordered" evidence="1">
    <location>
        <begin position="149"/>
        <end position="168"/>
    </location>
</feature>
<feature type="compositionally biased region" description="Polar residues" evidence="1">
    <location>
        <begin position="158"/>
        <end position="168"/>
    </location>
</feature>
<accession>A0A1L5C0H2</accession>
<keyword evidence="4" id="KW-1185">Reference proteome</keyword>
<dbReference type="EMBL" id="KY204245">
    <property type="protein sequence ID" value="APL99599.1"/>
    <property type="molecule type" value="Genomic_DNA"/>
</dbReference>
<evidence type="ECO:0000313" key="3">
    <source>
        <dbReference type="EMBL" id="APL99599.1"/>
    </source>
</evidence>
<protein>
    <recommendedName>
        <fullName evidence="2">Glycine-rich domain-containing protein</fullName>
    </recommendedName>
</protein>
<sequence>MPIRFGSIVPVTFRLGTVTPTRIFQGDRQVWPEFAEVRQQFTNTGNYSFTIPALCHRLDIILLGGGGGGQGMGNATAWGKGGDAGNWQIVTLVRGIDIPWTTTQITGSVGVGGTAGAGGLYLGNNGPGGPGGNTTAVITGVGTLTALGGAGGHERNLDTTGKSPGTRNVNGIDYVGGAEADGIAGSQAGNPPGGGGQASRTSTGFFGIAGGAGARGQAWIRAYI</sequence>
<dbReference type="InterPro" id="IPR049304">
    <property type="entry name" value="Gly_rich_dom"/>
</dbReference>
<dbReference type="Proteomes" id="UP000224171">
    <property type="component" value="Segment"/>
</dbReference>
<name>A0A1L5C0H2_9CAUD</name>